<dbReference type="InterPro" id="IPR001098">
    <property type="entry name" value="DNA-dir_DNA_pol_A_palm_dom"/>
</dbReference>
<dbReference type="GO" id="GO:0006261">
    <property type="term" value="P:DNA-templated DNA replication"/>
    <property type="evidence" value="ECO:0007669"/>
    <property type="project" value="InterPro"/>
</dbReference>
<dbReference type="InterPro" id="IPR043502">
    <property type="entry name" value="DNA/RNA_pol_sf"/>
</dbReference>
<protein>
    <recommendedName>
        <fullName evidence="2">DNA-directed DNA polymerase family A palm domain-containing protein</fullName>
    </recommendedName>
</protein>
<dbReference type="EMBL" id="BARV01036382">
    <property type="protein sequence ID" value="GAI53371.1"/>
    <property type="molecule type" value="Genomic_DNA"/>
</dbReference>
<dbReference type="InterPro" id="IPR002298">
    <property type="entry name" value="DNA_polymerase_A"/>
</dbReference>
<comment type="caution">
    <text evidence="3">The sequence shown here is derived from an EMBL/GenBank/DDBJ whole genome shotgun (WGS) entry which is preliminary data.</text>
</comment>
<proteinExistence type="predicted"/>
<reference evidence="3" key="1">
    <citation type="journal article" date="2014" name="Front. Microbiol.">
        <title>High frequency of phylogenetically diverse reductive dehalogenase-homologous genes in deep subseafloor sedimentary metagenomes.</title>
        <authorList>
            <person name="Kawai M."/>
            <person name="Futagami T."/>
            <person name="Toyoda A."/>
            <person name="Takaki Y."/>
            <person name="Nishi S."/>
            <person name="Hori S."/>
            <person name="Arai W."/>
            <person name="Tsubouchi T."/>
            <person name="Morono Y."/>
            <person name="Uchiyama I."/>
            <person name="Ito T."/>
            <person name="Fujiyama A."/>
            <person name="Inagaki F."/>
            <person name="Takami H."/>
        </authorList>
    </citation>
    <scope>NUCLEOTIDE SEQUENCE</scope>
    <source>
        <strain evidence="3">Expedition CK06-06</strain>
    </source>
</reference>
<dbReference type="AlphaFoldDB" id="X1QEW1"/>
<gene>
    <name evidence="3" type="ORF">S06H3_56549</name>
</gene>
<dbReference type="Pfam" id="PF00476">
    <property type="entry name" value="DNA_pol_A"/>
    <property type="match status" value="1"/>
</dbReference>
<evidence type="ECO:0000259" key="2">
    <source>
        <dbReference type="SMART" id="SM00482"/>
    </source>
</evidence>
<keyword evidence="1" id="KW-0235">DNA replication</keyword>
<accession>X1QEW1</accession>
<sequence>LAYVSKCPVMNEVFERDGDMHAETSMLIYGDVEGTHRFEAKAANLMPPYGGTYVGLARRTGLSEEASQKFLSDWYEHYYGVTIWLKALGKQALSDGYVETIYGRRRHLPGLFTGKRAHALRQAQNTPIQGTSADVIKLQMIEASKVALPFAQIHDELDFYLPEDGLDGAIIEIKRAMEEVDCPFKLKVDVKVGPNLGEMEKWEGAERID</sequence>
<dbReference type="GO" id="GO:0003887">
    <property type="term" value="F:DNA-directed DNA polymerase activity"/>
    <property type="evidence" value="ECO:0007669"/>
    <property type="project" value="InterPro"/>
</dbReference>
<dbReference type="Gene3D" id="1.10.150.20">
    <property type="entry name" value="5' to 3' exonuclease, C-terminal subdomain"/>
    <property type="match status" value="1"/>
</dbReference>
<dbReference type="SUPFAM" id="SSF56672">
    <property type="entry name" value="DNA/RNA polymerases"/>
    <property type="match status" value="1"/>
</dbReference>
<dbReference type="PRINTS" id="PR00868">
    <property type="entry name" value="DNAPOLI"/>
</dbReference>
<dbReference type="PANTHER" id="PTHR10133:SF27">
    <property type="entry name" value="DNA POLYMERASE NU"/>
    <property type="match status" value="1"/>
</dbReference>
<feature type="domain" description="DNA-directed DNA polymerase family A palm" evidence="2">
    <location>
        <begin position="1"/>
        <end position="165"/>
    </location>
</feature>
<dbReference type="SMART" id="SM00482">
    <property type="entry name" value="POLAc"/>
    <property type="match status" value="1"/>
</dbReference>
<feature type="non-terminal residue" evidence="3">
    <location>
        <position position="1"/>
    </location>
</feature>
<organism evidence="3">
    <name type="scientific">marine sediment metagenome</name>
    <dbReference type="NCBI Taxonomy" id="412755"/>
    <lineage>
        <taxon>unclassified sequences</taxon>
        <taxon>metagenomes</taxon>
        <taxon>ecological metagenomes</taxon>
    </lineage>
</organism>
<evidence type="ECO:0000313" key="3">
    <source>
        <dbReference type="EMBL" id="GAI53371.1"/>
    </source>
</evidence>
<dbReference type="Gene3D" id="3.30.70.370">
    <property type="match status" value="1"/>
</dbReference>
<evidence type="ECO:0000256" key="1">
    <source>
        <dbReference type="ARBA" id="ARBA00022705"/>
    </source>
</evidence>
<dbReference type="PANTHER" id="PTHR10133">
    <property type="entry name" value="DNA POLYMERASE I"/>
    <property type="match status" value="1"/>
</dbReference>
<dbReference type="GO" id="GO:0003677">
    <property type="term" value="F:DNA binding"/>
    <property type="evidence" value="ECO:0007669"/>
    <property type="project" value="InterPro"/>
</dbReference>
<dbReference type="GO" id="GO:0006302">
    <property type="term" value="P:double-strand break repair"/>
    <property type="evidence" value="ECO:0007669"/>
    <property type="project" value="TreeGrafter"/>
</dbReference>
<name>X1QEW1_9ZZZZ</name>